<comment type="caution">
    <text evidence="5">The sequence shown here is derived from an EMBL/GenBank/DDBJ whole genome shotgun (WGS) entry which is preliminary data.</text>
</comment>
<evidence type="ECO:0000256" key="2">
    <source>
        <dbReference type="ARBA" id="ARBA00023125"/>
    </source>
</evidence>
<dbReference type="GO" id="GO:0003677">
    <property type="term" value="F:DNA binding"/>
    <property type="evidence" value="ECO:0007669"/>
    <property type="project" value="UniProtKB-KW"/>
</dbReference>
<dbReference type="AlphaFoldDB" id="A0A430BQ36"/>
<dbReference type="SMART" id="SM00421">
    <property type="entry name" value="HTH_LUXR"/>
    <property type="match status" value="1"/>
</dbReference>
<evidence type="ECO:0000256" key="1">
    <source>
        <dbReference type="ARBA" id="ARBA00023015"/>
    </source>
</evidence>
<dbReference type="Gene3D" id="1.10.10.10">
    <property type="entry name" value="Winged helix-like DNA-binding domain superfamily/Winged helix DNA-binding domain"/>
    <property type="match status" value="1"/>
</dbReference>
<dbReference type="InterPro" id="IPR036388">
    <property type="entry name" value="WH-like_DNA-bd_sf"/>
</dbReference>
<dbReference type="Gene3D" id="3.30.450.80">
    <property type="entry name" value="Transcription factor LuxR-like, autoinducer-binding domain"/>
    <property type="match status" value="1"/>
</dbReference>
<proteinExistence type="predicted"/>
<keyword evidence="1" id="KW-0805">Transcription regulation</keyword>
<keyword evidence="3" id="KW-0804">Transcription</keyword>
<protein>
    <recommendedName>
        <fullName evidence="4">HTH luxR-type domain-containing protein</fullName>
    </recommendedName>
</protein>
<evidence type="ECO:0000313" key="5">
    <source>
        <dbReference type="EMBL" id="RSU54797.1"/>
    </source>
</evidence>
<dbReference type="InterPro" id="IPR000792">
    <property type="entry name" value="Tscrpt_reg_LuxR_C"/>
</dbReference>
<dbReference type="GO" id="GO:0006355">
    <property type="term" value="P:regulation of DNA-templated transcription"/>
    <property type="evidence" value="ECO:0007669"/>
    <property type="project" value="InterPro"/>
</dbReference>
<dbReference type="Pfam" id="PF03472">
    <property type="entry name" value="Autoind_bind"/>
    <property type="match status" value="1"/>
</dbReference>
<sequence length="251" mass="28393">MLHSQEYQSIIEAFYEAKDSQEIQGVLEHLTYFLGFRHFAIGHHVDLLSPPSTSFGISNYTPGWLSEVFHEGYYMDDPIHFLCNGRNTGFIWPDPHLLNRLNERHRHILERGALRNFRAGYTIPVHLPGEYSGSCTFATPLSGDISREVLPAAFYAASHAFEAMRRQARMTAGLSLDPTPEITPRQREVVLLMGQGKSYAEMGDILGISGNTAHQHCKAVFRSYGNIQRCNLIARVLFDGLASFPEMLRKH</sequence>
<name>A0A430BQ36_SPHYA</name>
<feature type="domain" description="HTH luxR-type" evidence="4">
    <location>
        <begin position="179"/>
        <end position="236"/>
    </location>
</feature>
<reference evidence="5 6" key="1">
    <citation type="submission" date="2018-07" db="EMBL/GenBank/DDBJ databases">
        <title>Genomic and Epidemiologic Investigation of an Indolent Hospital Outbreak.</title>
        <authorList>
            <person name="Johnson R.C."/>
            <person name="Deming C."/>
            <person name="Conlan S."/>
            <person name="Zellmer C.J."/>
            <person name="Michelin A.V."/>
            <person name="Lee-Lin S."/>
            <person name="Thomas P.J."/>
            <person name="Park M."/>
            <person name="Weingarten R.A."/>
            <person name="Less J."/>
            <person name="Dekker J.P."/>
            <person name="Frank K.M."/>
            <person name="Musser K.A."/>
            <person name="Mcquiston J.R."/>
            <person name="Henderson D.K."/>
            <person name="Lau A.F."/>
            <person name="Palmore T.N."/>
            <person name="Segre J.A."/>
        </authorList>
    </citation>
    <scope>NUCLEOTIDE SEQUENCE [LARGE SCALE GENOMIC DNA]</scope>
    <source>
        <strain evidence="5 6">SK-NIH.Env6_1116</strain>
    </source>
</reference>
<dbReference type="RefSeq" id="WP_125999380.1">
    <property type="nucleotide sequence ID" value="NZ_QRAL01000026.1"/>
</dbReference>
<dbReference type="SUPFAM" id="SSF75516">
    <property type="entry name" value="Pheromone-binding domain of LuxR-like quorum-sensing transcription factors"/>
    <property type="match status" value="1"/>
</dbReference>
<gene>
    <name evidence="5" type="ORF">DAH51_19155</name>
</gene>
<keyword evidence="2" id="KW-0238">DNA-binding</keyword>
<dbReference type="SUPFAM" id="SSF46894">
    <property type="entry name" value="C-terminal effector domain of the bipartite response regulators"/>
    <property type="match status" value="1"/>
</dbReference>
<evidence type="ECO:0000313" key="6">
    <source>
        <dbReference type="Proteomes" id="UP000287401"/>
    </source>
</evidence>
<dbReference type="InterPro" id="IPR016032">
    <property type="entry name" value="Sig_transdc_resp-reg_C-effctor"/>
</dbReference>
<organism evidence="5 6">
    <name type="scientific">Sphingobium yanoikuyae</name>
    <name type="common">Sphingomonas yanoikuyae</name>
    <dbReference type="NCBI Taxonomy" id="13690"/>
    <lineage>
        <taxon>Bacteria</taxon>
        <taxon>Pseudomonadati</taxon>
        <taxon>Pseudomonadota</taxon>
        <taxon>Alphaproteobacteria</taxon>
        <taxon>Sphingomonadales</taxon>
        <taxon>Sphingomonadaceae</taxon>
        <taxon>Sphingobium</taxon>
    </lineage>
</organism>
<dbReference type="InterPro" id="IPR036693">
    <property type="entry name" value="TF_LuxR_autoind-bd_dom_sf"/>
</dbReference>
<accession>A0A430BQ36</accession>
<dbReference type="EMBL" id="QRAL01000026">
    <property type="protein sequence ID" value="RSU54797.1"/>
    <property type="molecule type" value="Genomic_DNA"/>
</dbReference>
<dbReference type="Proteomes" id="UP000287401">
    <property type="component" value="Unassembled WGS sequence"/>
</dbReference>
<dbReference type="InterPro" id="IPR005143">
    <property type="entry name" value="TF_LuxR_autoind-bd_dom"/>
</dbReference>
<evidence type="ECO:0000259" key="4">
    <source>
        <dbReference type="SMART" id="SM00421"/>
    </source>
</evidence>
<evidence type="ECO:0000256" key="3">
    <source>
        <dbReference type="ARBA" id="ARBA00023163"/>
    </source>
</evidence>